<accession>A0A085W9K2</accession>
<dbReference type="InterPro" id="IPR036034">
    <property type="entry name" value="PDZ_sf"/>
</dbReference>
<dbReference type="EMBL" id="JMCB01000014">
    <property type="protein sequence ID" value="KFE64365.1"/>
    <property type="molecule type" value="Genomic_DNA"/>
</dbReference>
<dbReference type="SUPFAM" id="SSF52096">
    <property type="entry name" value="ClpP/crotonase"/>
    <property type="match status" value="1"/>
</dbReference>
<gene>
    <name evidence="2" type="ORF">DB31_2159</name>
</gene>
<dbReference type="RefSeq" id="WP_044194469.1">
    <property type="nucleotide sequence ID" value="NZ_JMCB01000014.1"/>
</dbReference>
<keyword evidence="3" id="KW-1185">Reference proteome</keyword>
<protein>
    <recommendedName>
        <fullName evidence="1">Tail specific protease domain-containing protein</fullName>
    </recommendedName>
</protein>
<sequence>MERNDTPEQLSSFLERMRASEPEGGEAIIDQARELLEQAYVHLPDNQASGVDPLGLLAALQRELPRDRVQLYRELLAIFARLGDRHTHCSLPEPFTSQVAFLPFLVGEFFERGERYLAVLHSATRELERGDVLVSWNGAAMAEVLGRQQEWQHGSHLEARYAKAVQTLTFRPLALMPPPEEETVALECVSAMGARRTVRMNWRVADAAWLAQRFHSFLDGVSAAEPGQEHGFSARRVETSHGTFGYIRVNSFQERPEPFLGRFSRVLKDMPRSGLILDMRSCEDGIVQLGERLLQLFTPRRIQPEPFQFRVTELTLQLVRSVPALAGWREAVERAAAQGRIYSEALPLTTESEANGSRQKYAGAVVLLTSALTYSTAEMFAAGFQDHEIGRVVGTAPRTGGGGASPWPQSTLFKLSGRAAFRPLPRGPFFRVAVRRCRRVHARAGALLEREGVAPDVLHPPTRADLFHHDRDLLEVAGRVLTGMQ</sequence>
<proteinExistence type="predicted"/>
<evidence type="ECO:0000313" key="3">
    <source>
        <dbReference type="Proteomes" id="UP000028725"/>
    </source>
</evidence>
<dbReference type="Gene3D" id="2.30.42.10">
    <property type="match status" value="1"/>
</dbReference>
<dbReference type="GO" id="GO:0006508">
    <property type="term" value="P:proteolysis"/>
    <property type="evidence" value="ECO:0007669"/>
    <property type="project" value="InterPro"/>
</dbReference>
<dbReference type="Pfam" id="PF03572">
    <property type="entry name" value="Peptidase_S41"/>
    <property type="match status" value="1"/>
</dbReference>
<dbReference type="OrthoDB" id="3275712at2"/>
<name>A0A085W9K2_9BACT</name>
<organism evidence="2 3">
    <name type="scientific">Hyalangium minutum</name>
    <dbReference type="NCBI Taxonomy" id="394096"/>
    <lineage>
        <taxon>Bacteria</taxon>
        <taxon>Pseudomonadati</taxon>
        <taxon>Myxococcota</taxon>
        <taxon>Myxococcia</taxon>
        <taxon>Myxococcales</taxon>
        <taxon>Cystobacterineae</taxon>
        <taxon>Archangiaceae</taxon>
        <taxon>Hyalangium</taxon>
    </lineage>
</organism>
<dbReference type="PANTHER" id="PTHR32060:SF22">
    <property type="entry name" value="CARBOXYL-TERMINAL-PROCESSING PEPTIDASE 3, CHLOROPLASTIC"/>
    <property type="match status" value="1"/>
</dbReference>
<comment type="caution">
    <text evidence="2">The sequence shown here is derived from an EMBL/GenBank/DDBJ whole genome shotgun (WGS) entry which is preliminary data.</text>
</comment>
<dbReference type="Proteomes" id="UP000028725">
    <property type="component" value="Unassembled WGS sequence"/>
</dbReference>
<evidence type="ECO:0000259" key="1">
    <source>
        <dbReference type="Pfam" id="PF03572"/>
    </source>
</evidence>
<dbReference type="STRING" id="394096.DB31_2159"/>
<dbReference type="Gene3D" id="3.90.226.10">
    <property type="entry name" value="2-enoyl-CoA Hydratase, Chain A, domain 1"/>
    <property type="match status" value="1"/>
</dbReference>
<dbReference type="InterPro" id="IPR029045">
    <property type="entry name" value="ClpP/crotonase-like_dom_sf"/>
</dbReference>
<evidence type="ECO:0000313" key="2">
    <source>
        <dbReference type="EMBL" id="KFE64365.1"/>
    </source>
</evidence>
<dbReference type="InterPro" id="IPR005151">
    <property type="entry name" value="Tail-specific_protease"/>
</dbReference>
<dbReference type="AlphaFoldDB" id="A0A085W9K2"/>
<feature type="domain" description="Tail specific protease" evidence="1">
    <location>
        <begin position="244"/>
        <end position="457"/>
    </location>
</feature>
<dbReference type="GO" id="GO:0004175">
    <property type="term" value="F:endopeptidase activity"/>
    <property type="evidence" value="ECO:0007669"/>
    <property type="project" value="TreeGrafter"/>
</dbReference>
<dbReference type="GO" id="GO:0008236">
    <property type="term" value="F:serine-type peptidase activity"/>
    <property type="evidence" value="ECO:0007669"/>
    <property type="project" value="InterPro"/>
</dbReference>
<reference evidence="2 3" key="1">
    <citation type="submission" date="2014-04" db="EMBL/GenBank/DDBJ databases">
        <title>Genome assembly of Hyalangium minutum DSM 14724.</title>
        <authorList>
            <person name="Sharma G."/>
            <person name="Subramanian S."/>
        </authorList>
    </citation>
    <scope>NUCLEOTIDE SEQUENCE [LARGE SCALE GENOMIC DNA]</scope>
    <source>
        <strain evidence="2 3">DSM 14724</strain>
    </source>
</reference>
<dbReference type="PANTHER" id="PTHR32060">
    <property type="entry name" value="TAIL-SPECIFIC PROTEASE"/>
    <property type="match status" value="1"/>
</dbReference>